<keyword evidence="6 13" id="KW-0418">Kinase</keyword>
<evidence type="ECO:0000256" key="10">
    <source>
        <dbReference type="ARBA" id="ARBA00023136"/>
    </source>
</evidence>
<dbReference type="GO" id="GO:0016301">
    <property type="term" value="F:kinase activity"/>
    <property type="evidence" value="ECO:0007669"/>
    <property type="project" value="UniProtKB-KW"/>
</dbReference>
<keyword evidence="7" id="KW-0067">ATP-binding</keyword>
<evidence type="ECO:0000256" key="2">
    <source>
        <dbReference type="ARBA" id="ARBA00022475"/>
    </source>
</evidence>
<evidence type="ECO:0000256" key="6">
    <source>
        <dbReference type="ARBA" id="ARBA00022777"/>
    </source>
</evidence>
<dbReference type="RefSeq" id="WP_216477550.1">
    <property type="nucleotide sequence ID" value="NZ_JAHLQJ010000003.1"/>
</dbReference>
<evidence type="ECO:0000256" key="3">
    <source>
        <dbReference type="ARBA" id="ARBA00022679"/>
    </source>
</evidence>
<dbReference type="PROSITE" id="PS50109">
    <property type="entry name" value="HIS_KIN"/>
    <property type="match status" value="1"/>
</dbReference>
<organism evidence="13 14">
    <name type="scientific">Paenibacillus brevis</name>
    <dbReference type="NCBI Taxonomy" id="2841508"/>
    <lineage>
        <taxon>Bacteria</taxon>
        <taxon>Bacillati</taxon>
        <taxon>Bacillota</taxon>
        <taxon>Bacilli</taxon>
        <taxon>Bacillales</taxon>
        <taxon>Paenibacillaceae</taxon>
        <taxon>Paenibacillus</taxon>
    </lineage>
</organism>
<keyword evidence="3" id="KW-0808">Transferase</keyword>
<evidence type="ECO:0000256" key="1">
    <source>
        <dbReference type="ARBA" id="ARBA00004651"/>
    </source>
</evidence>
<dbReference type="Proteomes" id="UP000743001">
    <property type="component" value="Unassembled WGS sequence"/>
</dbReference>
<reference evidence="13 14" key="1">
    <citation type="submission" date="2021-06" db="EMBL/GenBank/DDBJ databases">
        <authorList>
            <person name="Sun Q."/>
            <person name="Li D."/>
        </authorList>
    </citation>
    <scope>NUCLEOTIDE SEQUENCE [LARGE SCALE GENOMIC DNA]</scope>
    <source>
        <strain evidence="13 14">MSJ-6</strain>
    </source>
</reference>
<dbReference type="CDD" id="cd00075">
    <property type="entry name" value="HATPase"/>
    <property type="match status" value="1"/>
</dbReference>
<keyword evidence="14" id="KW-1185">Reference proteome</keyword>
<evidence type="ECO:0000256" key="4">
    <source>
        <dbReference type="ARBA" id="ARBA00022692"/>
    </source>
</evidence>
<protein>
    <submittedName>
        <fullName evidence="13">HAMP domain-containing histidine kinase</fullName>
    </submittedName>
</protein>
<evidence type="ECO:0000256" key="9">
    <source>
        <dbReference type="ARBA" id="ARBA00023012"/>
    </source>
</evidence>
<keyword evidence="9" id="KW-0902">Two-component regulatory system</keyword>
<feature type="transmembrane region" description="Helical" evidence="11">
    <location>
        <begin position="101"/>
        <end position="120"/>
    </location>
</feature>
<keyword evidence="5" id="KW-0547">Nucleotide-binding</keyword>
<evidence type="ECO:0000259" key="12">
    <source>
        <dbReference type="PROSITE" id="PS50109"/>
    </source>
</evidence>
<evidence type="ECO:0000256" key="11">
    <source>
        <dbReference type="SAM" id="Phobius"/>
    </source>
</evidence>
<comment type="subcellular location">
    <subcellularLocation>
        <location evidence="1">Cell membrane</location>
        <topology evidence="1">Multi-pass membrane protein</topology>
    </subcellularLocation>
</comment>
<feature type="transmembrane region" description="Helical" evidence="11">
    <location>
        <begin position="36"/>
        <end position="53"/>
    </location>
</feature>
<evidence type="ECO:0000313" key="13">
    <source>
        <dbReference type="EMBL" id="MBU5671149.1"/>
    </source>
</evidence>
<evidence type="ECO:0000256" key="7">
    <source>
        <dbReference type="ARBA" id="ARBA00022840"/>
    </source>
</evidence>
<evidence type="ECO:0000256" key="5">
    <source>
        <dbReference type="ARBA" id="ARBA00022741"/>
    </source>
</evidence>
<keyword evidence="4 11" id="KW-0812">Transmembrane</keyword>
<feature type="transmembrane region" description="Helical" evidence="11">
    <location>
        <begin position="160"/>
        <end position="179"/>
    </location>
</feature>
<dbReference type="CDD" id="cd00082">
    <property type="entry name" value="HisKA"/>
    <property type="match status" value="1"/>
</dbReference>
<feature type="transmembrane region" description="Helical" evidence="11">
    <location>
        <begin position="127"/>
        <end position="148"/>
    </location>
</feature>
<evidence type="ECO:0000256" key="8">
    <source>
        <dbReference type="ARBA" id="ARBA00022989"/>
    </source>
</evidence>
<dbReference type="SMART" id="SM00388">
    <property type="entry name" value="HisKA"/>
    <property type="match status" value="1"/>
</dbReference>
<dbReference type="InterPro" id="IPR003594">
    <property type="entry name" value="HATPase_dom"/>
</dbReference>
<dbReference type="Pfam" id="PF07694">
    <property type="entry name" value="5TM-5TMR_LYT"/>
    <property type="match status" value="1"/>
</dbReference>
<gene>
    <name evidence="13" type="ORF">KQJ23_04810</name>
</gene>
<dbReference type="PANTHER" id="PTHR43065:SF46">
    <property type="entry name" value="C4-DICARBOXYLATE TRANSPORT SENSOR PROTEIN DCTB"/>
    <property type="match status" value="1"/>
</dbReference>
<dbReference type="PANTHER" id="PTHR43065">
    <property type="entry name" value="SENSOR HISTIDINE KINASE"/>
    <property type="match status" value="1"/>
</dbReference>
<dbReference type="EMBL" id="JAHLQJ010000003">
    <property type="protein sequence ID" value="MBU5671149.1"/>
    <property type="molecule type" value="Genomic_DNA"/>
</dbReference>
<dbReference type="InterPro" id="IPR005467">
    <property type="entry name" value="His_kinase_dom"/>
</dbReference>
<keyword evidence="10 11" id="KW-0472">Membrane</keyword>
<name>A0ABS6FMD5_9BACL</name>
<evidence type="ECO:0000313" key="14">
    <source>
        <dbReference type="Proteomes" id="UP000743001"/>
    </source>
</evidence>
<dbReference type="Pfam" id="PF00512">
    <property type="entry name" value="HisKA"/>
    <property type="match status" value="1"/>
</dbReference>
<dbReference type="InterPro" id="IPR003661">
    <property type="entry name" value="HisK_dim/P_dom"/>
</dbReference>
<accession>A0ABS6FMD5</accession>
<feature type="domain" description="Histidine kinase" evidence="12">
    <location>
        <begin position="207"/>
        <end position="416"/>
    </location>
</feature>
<keyword evidence="8 11" id="KW-1133">Transmembrane helix</keyword>
<feature type="transmembrane region" description="Helical" evidence="11">
    <location>
        <begin position="7"/>
        <end position="24"/>
    </location>
</feature>
<sequence>MPGLKEMILQLFLTLLPFLCYNVYYRNKAHNYSSPFILLTTGISLFLSMTFNREAANGFIYDARYILLFFGLIFGGLRTGFVLLAGFIVYRLYLGGPGTEIAMWTILVSFPVSVLLSQLYRRVKRRPLFFTFSALLISLIPTTLLYLYNPDTIRESLLFYLLYVPLLNFIGIWLLLSLFQRAVIDKNLSIVYAQKEKLETIGQVAASLVHEVRNPLTAVKGFLKLISESSGNQEKVHRYIEICVSEMERAEYILSEYLAITKPSTDRREQVNMNAILQITVDVMRPYANMNNVELQLQHEEGACRVMGNPEKIKQVLMNLIKNAIEACYDAENAVVSLTLETLDNEAFIYVRDNGIGMSKEQAERLGSVFYSTKTTGTGLGLAFSYQVIQELGGSVKVRSEPRQGTEFAITLPLYNPSAIQSG</sequence>
<feature type="transmembrane region" description="Helical" evidence="11">
    <location>
        <begin position="65"/>
        <end position="89"/>
    </location>
</feature>
<dbReference type="Pfam" id="PF02518">
    <property type="entry name" value="HATPase_c"/>
    <property type="match status" value="1"/>
</dbReference>
<dbReference type="SMART" id="SM00387">
    <property type="entry name" value="HATPase_c"/>
    <property type="match status" value="1"/>
</dbReference>
<comment type="caution">
    <text evidence="13">The sequence shown here is derived from an EMBL/GenBank/DDBJ whole genome shotgun (WGS) entry which is preliminary data.</text>
</comment>
<dbReference type="InterPro" id="IPR011620">
    <property type="entry name" value="Sig_transdc_His_kinase_LytS_TM"/>
</dbReference>
<keyword evidence="2" id="KW-1003">Cell membrane</keyword>
<proteinExistence type="predicted"/>